<dbReference type="InterPro" id="IPR007460">
    <property type="entry name" value="BrnT_toxin"/>
</dbReference>
<dbReference type="InterPro" id="IPR038573">
    <property type="entry name" value="BrnT_sf"/>
</dbReference>
<dbReference type="EMBL" id="CP140152">
    <property type="protein sequence ID" value="WQH05744.1"/>
    <property type="molecule type" value="Genomic_DNA"/>
</dbReference>
<dbReference type="Proteomes" id="UP001326110">
    <property type="component" value="Chromosome"/>
</dbReference>
<dbReference type="Pfam" id="PF04365">
    <property type="entry name" value="BrnT_toxin"/>
    <property type="match status" value="1"/>
</dbReference>
<dbReference type="Gene3D" id="3.10.450.530">
    <property type="entry name" value="Ribonuclease toxin, BrnT, of type II toxin-antitoxin system"/>
    <property type="match status" value="1"/>
</dbReference>
<sequence>MHNPTTDIEFDPFKAKLNRAKHGVSFAQSEEALHDFMAVTIEDPDAFGEQRFVTLGADANGRLLIVVYTMRGEHIRLISARKASKGETRTYHAQ</sequence>
<reference evidence="1 2" key="1">
    <citation type="submission" date="2023-11" db="EMBL/GenBank/DDBJ databases">
        <title>MicrobeMod: A computational toolkit for identifying prokaryotic methylation and restriction-modification with nanopore sequencing.</title>
        <authorList>
            <person name="Crits-Christoph A."/>
            <person name="Kang S.C."/>
            <person name="Lee H."/>
            <person name="Ostrov N."/>
        </authorList>
    </citation>
    <scope>NUCLEOTIDE SEQUENCE [LARGE SCALE GENOMIC DNA]</scope>
    <source>
        <strain evidence="1 2">ATCC 25935</strain>
    </source>
</reference>
<organism evidence="1 2">
    <name type="scientific">Duganella zoogloeoides</name>
    <dbReference type="NCBI Taxonomy" id="75659"/>
    <lineage>
        <taxon>Bacteria</taxon>
        <taxon>Pseudomonadati</taxon>
        <taxon>Pseudomonadota</taxon>
        <taxon>Betaproteobacteria</taxon>
        <taxon>Burkholderiales</taxon>
        <taxon>Oxalobacteraceae</taxon>
        <taxon>Telluria group</taxon>
        <taxon>Duganella</taxon>
    </lineage>
</organism>
<dbReference type="GeneID" id="43164445"/>
<evidence type="ECO:0000313" key="1">
    <source>
        <dbReference type="EMBL" id="WQH05744.1"/>
    </source>
</evidence>
<proteinExistence type="predicted"/>
<gene>
    <name evidence="1" type="ORF">SR858_05240</name>
</gene>
<evidence type="ECO:0000313" key="2">
    <source>
        <dbReference type="Proteomes" id="UP001326110"/>
    </source>
</evidence>
<protein>
    <submittedName>
        <fullName evidence="1">BrnT family toxin</fullName>
    </submittedName>
</protein>
<keyword evidence="2" id="KW-1185">Reference proteome</keyword>
<name>A0ABZ0Y141_9BURK</name>
<dbReference type="RefSeq" id="WP_019922786.1">
    <property type="nucleotide sequence ID" value="NZ_CP140152.1"/>
</dbReference>
<accession>A0ABZ0Y141</accession>